<evidence type="ECO:0000256" key="2">
    <source>
        <dbReference type="ARBA" id="ARBA00023157"/>
    </source>
</evidence>
<organism evidence="5 6">
    <name type="scientific">Paramuricea clavata</name>
    <name type="common">Red gorgonian</name>
    <name type="synonym">Violescent sea-whip</name>
    <dbReference type="NCBI Taxonomy" id="317549"/>
    <lineage>
        <taxon>Eukaryota</taxon>
        <taxon>Metazoa</taxon>
        <taxon>Cnidaria</taxon>
        <taxon>Anthozoa</taxon>
        <taxon>Octocorallia</taxon>
        <taxon>Malacalcyonacea</taxon>
        <taxon>Plexauridae</taxon>
        <taxon>Paramuricea</taxon>
    </lineage>
</organism>
<dbReference type="PANTHER" id="PTHR35170:SF2">
    <property type="entry name" value="PROTEIN DD3-3"/>
    <property type="match status" value="1"/>
</dbReference>
<sequence>MPCFVDTYKVDLAGPYYGFQSWNDFFARKLKNYQVRQNDHAEILTEVITNVWDLSLSSHTWPDSWKRANINPLAKVDLPKEDGDFRGINITPVIARTFEKLVYNSQVKSTVEEILSPTQFAYRQGGSCTNALLTIQNKVLSFLDRADCKAVRLFSMDFSKAFDSVKHSLLSEKLKTVPLNPYIINWYLNFLKNRRQRVVCNDFCGEWMDVNKGTTQGSVSGPYLFNIFLNDLEADIDGENALFKYADDSNIIVPVWSEGPDTSTDTVGQFLSWSDDNFMTCNPGKCKELIIRKKGYNDQLDNVYNIPQCKELPILGTTFQDNLKFTSHVRGKLVKANKCLYVIRTLRTEGYSQCEIDYLFKTLVISTITFGLSVYGSSPAELNTLQRFFDRCFKRKYISEPVNIRYLLEIQDRNIFKASCYRGLSRFHSTINGAKRHGTQNNENYILLLFSEFLWDKNSKTVPSALVLAELKLHASNNAKGGYNVGDKNKASNSEKTQFNMHYFQSGKSYAISSGQTGKSILTIEWTNQHGCGDRDLNCNIILQYRCQDDTKHQTLNHHTMRNGRLTSTPTYQKRTYTSRSAKNSGLRLDSSSYSRGLHESWEWYDKCVKRNRVGINCPAKTTTGDCCVFPFIYKKKRYDSCTKVDNGNKLWCATTSNYDKDAKYGNCKITKGKQACAVKTTSQQCCVFPFQYKKKLYRSCTNVDYGNRLWCATTSNYDKDYKWGSCKIIRGKRGLNDSPNPKNYGEETTGGMFDPNFKNYDKQLIEGSNHGPNLNNYDEERTEGTFDPNLKNYDERKTGGLFTADQKLKGKTSIYTRQNPNGGRSGYECPEERDYYPYWHPTDWTDIVVFAHNEAICQYYQRESFNVKPKEECLQYYNSKTDGFRHDSIYSNKKDCENNRGFWISFSNYLEEYPKYQTERACNAGSSSQLPLKWDIPYRSEDIDNLRMTGGNVESLKRCLVALVPPECTKAPRTRTNHLGNADGVVPLRYNWVIPHFPSGHAQRCIIRIRYNISTGDYPPFNTFGDKNEDPNNGVKSPVQNNPKVDVGDVTVQLPLKLAINTAQFGRTFQDRSHLFKLLPRPKSVSDDDIIHNLNARGKRGNIVQTFPAVEYDFIPKRLDIPSTSLVHIQWTESHTYHQRSVADA</sequence>
<keyword evidence="6" id="KW-1185">Reference proteome</keyword>
<comment type="caution">
    <text evidence="3">Lacks conserved residue(s) required for the propagation of feature annotation.</text>
</comment>
<dbReference type="Gene3D" id="2.10.10.10">
    <property type="entry name" value="Fibronectin, type II, collagen-binding"/>
    <property type="match status" value="2"/>
</dbReference>
<dbReference type="PROSITE" id="PS51092">
    <property type="entry name" value="FN2_2"/>
    <property type="match status" value="2"/>
</dbReference>
<gene>
    <name evidence="5" type="ORF">PACLA_8A057687</name>
</gene>
<name>A0A6S7FWM5_PARCT</name>
<feature type="non-terminal residue" evidence="5">
    <location>
        <position position="1"/>
    </location>
</feature>
<dbReference type="InterPro" id="IPR000477">
    <property type="entry name" value="RT_dom"/>
</dbReference>
<evidence type="ECO:0000256" key="1">
    <source>
        <dbReference type="ARBA" id="ARBA00022737"/>
    </source>
</evidence>
<feature type="compositionally biased region" description="Polar residues" evidence="4">
    <location>
        <begin position="1035"/>
        <end position="1044"/>
    </location>
</feature>
<dbReference type="SMART" id="SM00059">
    <property type="entry name" value="FN2"/>
    <property type="match status" value="2"/>
</dbReference>
<dbReference type="InterPro" id="IPR053320">
    <property type="entry name" value="Protein_DD3-3_O-glyco"/>
</dbReference>
<dbReference type="AlphaFoldDB" id="A0A6S7FWM5"/>
<dbReference type="InterPro" id="IPR013806">
    <property type="entry name" value="Kringle-like"/>
</dbReference>
<dbReference type="InterPro" id="IPR036943">
    <property type="entry name" value="FN_type2_sf"/>
</dbReference>
<dbReference type="Pfam" id="PF00078">
    <property type="entry name" value="RVT_1"/>
    <property type="match status" value="1"/>
</dbReference>
<keyword evidence="1" id="KW-0677">Repeat</keyword>
<comment type="caution">
    <text evidence="5">The sequence shown here is derived from an EMBL/GenBank/DDBJ whole genome shotgun (WGS) entry which is preliminary data.</text>
</comment>
<proteinExistence type="predicted"/>
<accession>A0A6S7FWM5</accession>
<protein>
    <submittedName>
        <fullName evidence="5">Uncharacterized protein</fullName>
    </submittedName>
</protein>
<keyword evidence="2" id="KW-1015">Disulfide bond</keyword>
<dbReference type="Proteomes" id="UP001152795">
    <property type="component" value="Unassembled WGS sequence"/>
</dbReference>
<dbReference type="SUPFAM" id="SSF56672">
    <property type="entry name" value="DNA/RNA polymerases"/>
    <property type="match status" value="1"/>
</dbReference>
<dbReference type="PRINTS" id="PR00013">
    <property type="entry name" value="FNTYPEII"/>
</dbReference>
<dbReference type="Pfam" id="PF00040">
    <property type="entry name" value="fn2"/>
    <property type="match status" value="2"/>
</dbReference>
<dbReference type="PROSITE" id="PS50878">
    <property type="entry name" value="RT_POL"/>
    <property type="match status" value="1"/>
</dbReference>
<dbReference type="SUPFAM" id="SSF57440">
    <property type="entry name" value="Kringle-like"/>
    <property type="match status" value="2"/>
</dbReference>
<dbReference type="CDD" id="cd01650">
    <property type="entry name" value="RT_nLTR_like"/>
    <property type="match status" value="1"/>
</dbReference>
<dbReference type="EMBL" id="CACRXK020000440">
    <property type="protein sequence ID" value="CAB3981893.1"/>
    <property type="molecule type" value="Genomic_DNA"/>
</dbReference>
<evidence type="ECO:0000313" key="5">
    <source>
        <dbReference type="EMBL" id="CAB3981893.1"/>
    </source>
</evidence>
<dbReference type="InterPro" id="IPR000562">
    <property type="entry name" value="FN_type2_dom"/>
</dbReference>
<dbReference type="CDD" id="cd00062">
    <property type="entry name" value="FN2"/>
    <property type="match status" value="2"/>
</dbReference>
<reference evidence="5" key="1">
    <citation type="submission" date="2020-04" db="EMBL/GenBank/DDBJ databases">
        <authorList>
            <person name="Alioto T."/>
            <person name="Alioto T."/>
            <person name="Gomez Garrido J."/>
        </authorList>
    </citation>
    <scope>NUCLEOTIDE SEQUENCE</scope>
    <source>
        <strain evidence="5">A484AB</strain>
    </source>
</reference>
<evidence type="ECO:0000256" key="4">
    <source>
        <dbReference type="SAM" id="MobiDB-lite"/>
    </source>
</evidence>
<evidence type="ECO:0000313" key="6">
    <source>
        <dbReference type="Proteomes" id="UP001152795"/>
    </source>
</evidence>
<dbReference type="OrthoDB" id="6020041at2759"/>
<feature type="region of interest" description="Disordered" evidence="4">
    <location>
        <begin position="1026"/>
        <end position="1045"/>
    </location>
</feature>
<dbReference type="PANTHER" id="PTHR35170">
    <property type="entry name" value="PROTEIN DD3-3"/>
    <property type="match status" value="1"/>
</dbReference>
<evidence type="ECO:0000256" key="3">
    <source>
        <dbReference type="PROSITE-ProRule" id="PRU00479"/>
    </source>
</evidence>
<dbReference type="InterPro" id="IPR043502">
    <property type="entry name" value="DNA/RNA_pol_sf"/>
</dbReference>